<dbReference type="Gene3D" id="1.25.40.10">
    <property type="entry name" value="Tetratricopeptide repeat domain"/>
    <property type="match status" value="2"/>
</dbReference>
<feature type="compositionally biased region" description="Low complexity" evidence="4">
    <location>
        <begin position="788"/>
        <end position="798"/>
    </location>
</feature>
<evidence type="ECO:0000256" key="3">
    <source>
        <dbReference type="PROSITE-ProRule" id="PRU00339"/>
    </source>
</evidence>
<dbReference type="InterPro" id="IPR011990">
    <property type="entry name" value="TPR-like_helical_dom_sf"/>
</dbReference>
<protein>
    <recommendedName>
        <fullName evidence="7">TPR-like protein</fullName>
    </recommendedName>
</protein>
<reference evidence="5" key="1">
    <citation type="submission" date="2014-09" db="EMBL/GenBank/DDBJ databases">
        <title>Draft genome sequence of an oleaginous Mucoromycotina fungus Mucor ambiguus NBRC6742.</title>
        <authorList>
            <person name="Takeda I."/>
            <person name="Yamane N."/>
            <person name="Morita T."/>
            <person name="Tamano K."/>
            <person name="Machida M."/>
            <person name="Baker S."/>
            <person name="Koike H."/>
        </authorList>
    </citation>
    <scope>NUCLEOTIDE SEQUENCE</scope>
    <source>
        <strain evidence="5">NBRC 6742</strain>
    </source>
</reference>
<comment type="function">
    <text evidence="1">Involved in endocytosis.</text>
</comment>
<evidence type="ECO:0008006" key="7">
    <source>
        <dbReference type="Google" id="ProtNLM"/>
    </source>
</evidence>
<dbReference type="PROSITE" id="PS50293">
    <property type="entry name" value="TPR_REGION"/>
    <property type="match status" value="1"/>
</dbReference>
<evidence type="ECO:0000313" key="5">
    <source>
        <dbReference type="EMBL" id="GAN10833.1"/>
    </source>
</evidence>
<sequence length="1056" mass="117973">MASAKAIQISKDIDVARCNGNWAVIPELARRYKKYYSEGTVLEQTVLAEINLIQVINNTRSSSTPNYRMDHPYHISMEDRLDPNLVKPIQSQLLAAIQLADPTDVNATQKEFAKIVLARSHFECGEYDKAISIIAQLQFEKEHVSQGYGFVLFLQARAIKAISYELTGNEEVAVQTYQGVEALISENALVKNKSLAEWSEESLYRATLLGLKKESFVSIPLLLGFMRQYHKVTTAQPIIWRIQKRLIITRHSLQSVSLIYRQGNYCLPPMNVPTTTTDDGEVDPQLHRQMFIIEQSQLHTIYEKMLYLDVPLPKAGQVNQQVLDFVDQFASDFELIGTSAHDLRGFVEALDRASQRTFNSPLITRHLFHALVRLGEFEEAEHALQAYLYLVGLVSHGWKETHHDGQALATDKTGHNMPVPIARPDISSDELDQTLPERRESIVGDISTIKSNEKEEIADTLHVLVDAIRMYCNDLCRGVDAVEMAEIAKELLQKQTRKERMSTLLDIGAEVYRAVGVAYGLLGYQTFDPELRPSYHEKALHYLKYSAELNSNSWEIYYQLALQQADMHDIRQAVQSATIAIQRNPTHITLWHLLTLLISCPAQGDYRQALKTSEMGLQQAPDSMDDDYVDAEQHMMYQMTRTLLLHALHGPEAALESSETLFATYRKVAMPDISVSIQSDSTYGGAHHGMIISGSLGNLSELQTARRGRSASSSMVHHPSSADITASTSTGHLGSRSHDNVHATGSDTRSLTAGRARSASNLAANPSPLGPGATGNQLLTVPDEDGKLQLQQQQQQQQQHHHHHHPHIHGLHIFGSRGSSSRSKLPHDNSIYSTASAPITSRGNFSNQSLPTSPYDVKSIAGNSVASLQSLSPSVLSIQSILQPSNVPTKPSTRTVLRKERSDRILSDLWLLTAQVFIKLGKLDEARKAVEEAENVDWITNPQVWCVLGQLLQAEGNLEQAQEAFQKALAIDPHDVNCLLWLAKSHLAQQSQEMAEGILDIMTKSNGWDCAEAWFHLGEIYKNTDRLDRTKACLFYALELESTTPVQPFSVLTRFI</sequence>
<feature type="compositionally biased region" description="Polar residues" evidence="4">
    <location>
        <begin position="830"/>
        <end position="847"/>
    </location>
</feature>
<keyword evidence="3" id="KW-0802">TPR repeat</keyword>
<evidence type="ECO:0000256" key="4">
    <source>
        <dbReference type="SAM" id="MobiDB-lite"/>
    </source>
</evidence>
<dbReference type="STRING" id="91626.A0A0C9N876"/>
<feature type="compositionally biased region" description="Low complexity" evidence="4">
    <location>
        <begin position="710"/>
        <end position="722"/>
    </location>
</feature>
<dbReference type="PROSITE" id="PS50005">
    <property type="entry name" value="TPR"/>
    <property type="match status" value="2"/>
</dbReference>
<dbReference type="PANTHER" id="PTHR23083">
    <property type="entry name" value="TETRATRICOPEPTIDE REPEAT PROTEIN, TPR"/>
    <property type="match status" value="1"/>
</dbReference>
<dbReference type="Proteomes" id="UP000053815">
    <property type="component" value="Unassembled WGS sequence"/>
</dbReference>
<organism evidence="5">
    <name type="scientific">Mucor ambiguus</name>
    <dbReference type="NCBI Taxonomy" id="91626"/>
    <lineage>
        <taxon>Eukaryota</taxon>
        <taxon>Fungi</taxon>
        <taxon>Fungi incertae sedis</taxon>
        <taxon>Mucoromycota</taxon>
        <taxon>Mucoromycotina</taxon>
        <taxon>Mucoromycetes</taxon>
        <taxon>Mucorales</taxon>
        <taxon>Mucorineae</taxon>
        <taxon>Mucoraceae</taxon>
        <taxon>Mucor</taxon>
    </lineage>
</organism>
<name>A0A0C9N876_9FUNG</name>
<evidence type="ECO:0000256" key="2">
    <source>
        <dbReference type="ARBA" id="ARBA00038251"/>
    </source>
</evidence>
<feature type="compositionally biased region" description="Basic residues" evidence="4">
    <location>
        <begin position="799"/>
        <end position="810"/>
    </location>
</feature>
<dbReference type="Pfam" id="PF00515">
    <property type="entry name" value="TPR_1"/>
    <property type="match status" value="1"/>
</dbReference>
<evidence type="ECO:0000256" key="1">
    <source>
        <dbReference type="ARBA" id="ARBA00002550"/>
    </source>
</evidence>
<dbReference type="OrthoDB" id="29013at2759"/>
<dbReference type="AlphaFoldDB" id="A0A0C9N876"/>
<accession>A0A0C9N876</accession>
<feature type="repeat" description="TPR" evidence="3">
    <location>
        <begin position="942"/>
        <end position="975"/>
    </location>
</feature>
<dbReference type="PANTHER" id="PTHR23083:SF464">
    <property type="entry name" value="TETRATRICOPEPTIDE REPEAT DOMAIN 7, ISOFORM A"/>
    <property type="match status" value="1"/>
</dbReference>
<keyword evidence="6" id="KW-1185">Reference proteome</keyword>
<comment type="similarity">
    <text evidence="2">Belongs to the YPP1 family.</text>
</comment>
<dbReference type="SUPFAM" id="SSF48452">
    <property type="entry name" value="TPR-like"/>
    <property type="match status" value="1"/>
</dbReference>
<dbReference type="SMART" id="SM00028">
    <property type="entry name" value="TPR"/>
    <property type="match status" value="4"/>
</dbReference>
<dbReference type="InterPro" id="IPR051722">
    <property type="entry name" value="Endocytosis_PI4K-reg_protein"/>
</dbReference>
<feature type="compositionally biased region" description="Polar residues" evidence="4">
    <location>
        <begin position="723"/>
        <end position="732"/>
    </location>
</feature>
<evidence type="ECO:0000313" key="6">
    <source>
        <dbReference type="Proteomes" id="UP000053815"/>
    </source>
</evidence>
<dbReference type="EMBL" id="DF836699">
    <property type="protein sequence ID" value="GAN10833.1"/>
    <property type="molecule type" value="Genomic_DNA"/>
</dbReference>
<dbReference type="InterPro" id="IPR019734">
    <property type="entry name" value="TPR_rpt"/>
</dbReference>
<proteinExistence type="inferred from homology"/>
<gene>
    <name evidence="5" type="ORF">MAM1_0410c10383</name>
</gene>
<feature type="repeat" description="TPR" evidence="3">
    <location>
        <begin position="1011"/>
        <end position="1044"/>
    </location>
</feature>
<feature type="region of interest" description="Disordered" evidence="4">
    <location>
        <begin position="702"/>
        <end position="847"/>
    </location>
</feature>